<dbReference type="InterPro" id="IPR036249">
    <property type="entry name" value="Thioredoxin-like_sf"/>
</dbReference>
<dbReference type="AlphaFoldDB" id="A0A8W8N8Q6"/>
<dbReference type="FunFam" id="3.40.30.10:FF:000221">
    <property type="entry name" value="Glutathione S-transferase rho"/>
    <property type="match status" value="1"/>
</dbReference>
<dbReference type="SUPFAM" id="SSF52833">
    <property type="entry name" value="Thioredoxin-like"/>
    <property type="match status" value="1"/>
</dbReference>
<dbReference type="CDD" id="cd00299">
    <property type="entry name" value="GST_C_family"/>
    <property type="match status" value="1"/>
</dbReference>
<dbReference type="Gene3D" id="1.20.1050.10">
    <property type="match status" value="1"/>
</dbReference>
<dbReference type="InterPro" id="IPR004046">
    <property type="entry name" value="GST_C"/>
</dbReference>
<organism evidence="6 7">
    <name type="scientific">Magallana gigas</name>
    <name type="common">Pacific oyster</name>
    <name type="synonym">Crassostrea gigas</name>
    <dbReference type="NCBI Taxonomy" id="29159"/>
    <lineage>
        <taxon>Eukaryota</taxon>
        <taxon>Metazoa</taxon>
        <taxon>Spiralia</taxon>
        <taxon>Lophotrochozoa</taxon>
        <taxon>Mollusca</taxon>
        <taxon>Bivalvia</taxon>
        <taxon>Autobranchia</taxon>
        <taxon>Pteriomorphia</taxon>
        <taxon>Ostreida</taxon>
        <taxon>Ostreoidea</taxon>
        <taxon>Ostreidae</taxon>
        <taxon>Magallana</taxon>
    </lineage>
</organism>
<proteinExistence type="inferred from homology"/>
<dbReference type="InterPro" id="IPR036282">
    <property type="entry name" value="Glutathione-S-Trfase_C_sf"/>
</dbReference>
<dbReference type="InterPro" id="IPR010987">
    <property type="entry name" value="Glutathione-S-Trfase_C-like"/>
</dbReference>
<dbReference type="Pfam" id="PF00043">
    <property type="entry name" value="GST_C"/>
    <property type="match status" value="1"/>
</dbReference>
<keyword evidence="3" id="KW-0175">Coiled coil</keyword>
<dbReference type="Proteomes" id="UP000005408">
    <property type="component" value="Unassembled WGS sequence"/>
</dbReference>
<protein>
    <recommendedName>
        <fullName evidence="8">Glutathione S-transferase A</fullName>
    </recommendedName>
</protein>
<evidence type="ECO:0000313" key="7">
    <source>
        <dbReference type="Proteomes" id="UP000005408"/>
    </source>
</evidence>
<dbReference type="PROSITE" id="PS50405">
    <property type="entry name" value="GST_CTER"/>
    <property type="match status" value="1"/>
</dbReference>
<feature type="domain" description="GST N-terminal" evidence="4">
    <location>
        <begin position="3"/>
        <end position="85"/>
    </location>
</feature>
<dbReference type="SUPFAM" id="SSF47616">
    <property type="entry name" value="GST C-terminal domain-like"/>
    <property type="match status" value="1"/>
</dbReference>
<dbReference type="PROSITE" id="PS50404">
    <property type="entry name" value="GST_NTER"/>
    <property type="match status" value="1"/>
</dbReference>
<dbReference type="Pfam" id="PF02798">
    <property type="entry name" value="GST_N"/>
    <property type="match status" value="1"/>
</dbReference>
<comment type="similarity">
    <text evidence="1 2">Belongs to the GST superfamily.</text>
</comment>
<evidence type="ECO:0008006" key="8">
    <source>
        <dbReference type="Google" id="ProtNLM"/>
    </source>
</evidence>
<evidence type="ECO:0000256" key="3">
    <source>
        <dbReference type="SAM" id="Coils"/>
    </source>
</evidence>
<dbReference type="CDD" id="cd00570">
    <property type="entry name" value="GST_N_family"/>
    <property type="match status" value="1"/>
</dbReference>
<accession>A0A8W8N8Q6</accession>
<name>A0A8W8N8Q6_MAGGI</name>
<feature type="domain" description="GST C-terminal" evidence="5">
    <location>
        <begin position="99"/>
        <end position="230"/>
    </location>
</feature>
<dbReference type="Gene3D" id="3.40.30.10">
    <property type="entry name" value="Glutaredoxin"/>
    <property type="match status" value="1"/>
</dbReference>
<evidence type="ECO:0000259" key="5">
    <source>
        <dbReference type="PROSITE" id="PS50405"/>
    </source>
</evidence>
<dbReference type="SFLD" id="SFLDS00019">
    <property type="entry name" value="Glutathione_Transferase_(cytos"/>
    <property type="match status" value="1"/>
</dbReference>
<evidence type="ECO:0000313" key="6">
    <source>
        <dbReference type="EnsemblMetazoa" id="G5106.3:cds"/>
    </source>
</evidence>
<feature type="coiled-coil region" evidence="3">
    <location>
        <begin position="132"/>
        <end position="159"/>
    </location>
</feature>
<dbReference type="InterPro" id="IPR040079">
    <property type="entry name" value="Glutathione_S-Trfase"/>
</dbReference>
<reference evidence="6" key="1">
    <citation type="submission" date="2022-08" db="UniProtKB">
        <authorList>
            <consortium name="EnsemblMetazoa"/>
        </authorList>
    </citation>
    <scope>IDENTIFICATION</scope>
    <source>
        <strain evidence="6">05x7-T-G4-1.051#20</strain>
    </source>
</reference>
<dbReference type="InterPro" id="IPR004045">
    <property type="entry name" value="Glutathione_S-Trfase_N"/>
</dbReference>
<evidence type="ECO:0000256" key="2">
    <source>
        <dbReference type="RuleBase" id="RU003494"/>
    </source>
</evidence>
<dbReference type="SFLD" id="SFLDG00358">
    <property type="entry name" value="Main_(cytGST)"/>
    <property type="match status" value="1"/>
</dbReference>
<evidence type="ECO:0000256" key="1">
    <source>
        <dbReference type="ARBA" id="ARBA00007409"/>
    </source>
</evidence>
<keyword evidence="7" id="KW-1185">Reference proteome</keyword>
<dbReference type="EnsemblMetazoa" id="G5106.3">
    <property type="protein sequence ID" value="G5106.3:cds"/>
    <property type="gene ID" value="G5106"/>
</dbReference>
<dbReference type="PANTHER" id="PTHR44051:SF8">
    <property type="entry name" value="GLUTATHIONE S-TRANSFERASE GSTA"/>
    <property type="match status" value="1"/>
</dbReference>
<evidence type="ECO:0000259" key="4">
    <source>
        <dbReference type="PROSITE" id="PS50404"/>
    </source>
</evidence>
<dbReference type="PANTHER" id="PTHR44051">
    <property type="entry name" value="GLUTATHIONE S-TRANSFERASE-RELATED"/>
    <property type="match status" value="1"/>
</dbReference>
<sequence>MAENMFLFWGSGSIPCWKPMIVLEEKGFGGYKNKLITFSNKEHKGEDVLKLNPRGQVPTFKDGDIVVNESNAICEYLEVINLYTYCTYTDKGTQLIPTDKAKRARVLQRMHEAAANMQQKLVLDLLYYFFQTKEEDRKEEEVAKKVEAAKEELDRWEAYLGETKAFVAGPDFSMADVWFYPFIAFSVRMGLELEKFPNMKAYYDKVTARPSVQKSWPPHWKEEPAKFSPFKGRI</sequence>